<dbReference type="Pfam" id="PF07690">
    <property type="entry name" value="MFS_1"/>
    <property type="match status" value="1"/>
</dbReference>
<organism evidence="8 9">
    <name type="scientific">Septoria linicola</name>
    <dbReference type="NCBI Taxonomy" id="215465"/>
    <lineage>
        <taxon>Eukaryota</taxon>
        <taxon>Fungi</taxon>
        <taxon>Dikarya</taxon>
        <taxon>Ascomycota</taxon>
        <taxon>Pezizomycotina</taxon>
        <taxon>Dothideomycetes</taxon>
        <taxon>Dothideomycetidae</taxon>
        <taxon>Mycosphaerellales</taxon>
        <taxon>Mycosphaerellaceae</taxon>
        <taxon>Septoria</taxon>
    </lineage>
</organism>
<keyword evidence="4 6" id="KW-1133">Transmembrane helix</keyword>
<dbReference type="InterPro" id="IPR036259">
    <property type="entry name" value="MFS_trans_sf"/>
</dbReference>
<dbReference type="GO" id="GO:0016020">
    <property type="term" value="C:membrane"/>
    <property type="evidence" value="ECO:0007669"/>
    <property type="project" value="UniProtKB-SubCell"/>
</dbReference>
<evidence type="ECO:0000256" key="6">
    <source>
        <dbReference type="SAM" id="Phobius"/>
    </source>
</evidence>
<feature type="transmembrane region" description="Helical" evidence="6">
    <location>
        <begin position="414"/>
        <end position="434"/>
    </location>
</feature>
<protein>
    <submittedName>
        <fullName evidence="8">Major facilitator superfamily, MFS transporter superfamily</fullName>
    </submittedName>
</protein>
<dbReference type="InterPro" id="IPR011701">
    <property type="entry name" value="MFS"/>
</dbReference>
<gene>
    <name evidence="8" type="ORF">Slin15195_G100700</name>
</gene>
<dbReference type="SUPFAM" id="SSF103473">
    <property type="entry name" value="MFS general substrate transporter"/>
    <property type="match status" value="1"/>
</dbReference>
<evidence type="ECO:0000256" key="4">
    <source>
        <dbReference type="ARBA" id="ARBA00022989"/>
    </source>
</evidence>
<name>A0A9Q9B3W8_9PEZI</name>
<evidence type="ECO:0000256" key="2">
    <source>
        <dbReference type="ARBA" id="ARBA00022448"/>
    </source>
</evidence>
<dbReference type="InterPro" id="IPR020846">
    <property type="entry name" value="MFS_dom"/>
</dbReference>
<comment type="subcellular location">
    <subcellularLocation>
        <location evidence="1">Membrane</location>
        <topology evidence="1">Multi-pass membrane protein</topology>
    </subcellularLocation>
</comment>
<feature type="transmembrane region" description="Helical" evidence="6">
    <location>
        <begin position="89"/>
        <end position="109"/>
    </location>
</feature>
<feature type="transmembrane region" description="Helical" evidence="6">
    <location>
        <begin position="358"/>
        <end position="377"/>
    </location>
</feature>
<evidence type="ECO:0000259" key="7">
    <source>
        <dbReference type="PROSITE" id="PS50850"/>
    </source>
</evidence>
<dbReference type="PANTHER" id="PTHR43791:SF84">
    <property type="entry name" value="TRANSPORTER, PUTATIVE (AFU_ORTHOLOGUE AFUA_3G09170)-RELATED"/>
    <property type="match status" value="1"/>
</dbReference>
<dbReference type="AlphaFoldDB" id="A0A9Q9B3W8"/>
<dbReference type="Proteomes" id="UP001056384">
    <property type="component" value="Chromosome 9"/>
</dbReference>
<feature type="domain" description="Major facilitator superfamily (MFS) profile" evidence="7">
    <location>
        <begin position="59"/>
        <end position="473"/>
    </location>
</feature>
<keyword evidence="2" id="KW-0813">Transport</keyword>
<dbReference type="FunFam" id="1.20.1250.20:FF:000013">
    <property type="entry name" value="MFS general substrate transporter"/>
    <property type="match status" value="1"/>
</dbReference>
<reference evidence="8" key="1">
    <citation type="submission" date="2022-06" db="EMBL/GenBank/DDBJ databases">
        <title>Complete genome sequences of two strains of the flax pathogen Septoria linicola.</title>
        <authorList>
            <person name="Lapalu N."/>
            <person name="Simon A."/>
            <person name="Demenou B."/>
            <person name="Paumier D."/>
            <person name="Guillot M.-P."/>
            <person name="Gout L."/>
            <person name="Valade R."/>
        </authorList>
    </citation>
    <scope>NUCLEOTIDE SEQUENCE</scope>
    <source>
        <strain evidence="8">SE15195</strain>
    </source>
</reference>
<feature type="transmembrane region" description="Helical" evidence="6">
    <location>
        <begin position="51"/>
        <end position="69"/>
    </location>
</feature>
<evidence type="ECO:0000256" key="3">
    <source>
        <dbReference type="ARBA" id="ARBA00022692"/>
    </source>
</evidence>
<feature type="transmembrane region" description="Helical" evidence="6">
    <location>
        <begin position="187"/>
        <end position="207"/>
    </location>
</feature>
<keyword evidence="9" id="KW-1185">Reference proteome</keyword>
<feature type="transmembrane region" description="Helical" evidence="6">
    <location>
        <begin position="446"/>
        <end position="467"/>
    </location>
</feature>
<dbReference type="FunFam" id="1.20.1250.20:FF:000057">
    <property type="entry name" value="MFS general substrate transporter"/>
    <property type="match status" value="1"/>
</dbReference>
<evidence type="ECO:0000256" key="1">
    <source>
        <dbReference type="ARBA" id="ARBA00004141"/>
    </source>
</evidence>
<feature type="transmembrane region" description="Helical" evidence="6">
    <location>
        <begin position="383"/>
        <end position="402"/>
    </location>
</feature>
<accession>A0A9Q9B3W8</accession>
<keyword evidence="5 6" id="KW-0472">Membrane</keyword>
<dbReference type="PANTHER" id="PTHR43791">
    <property type="entry name" value="PERMEASE-RELATED"/>
    <property type="match status" value="1"/>
</dbReference>
<keyword evidence="3 6" id="KW-0812">Transmembrane</keyword>
<evidence type="ECO:0000313" key="9">
    <source>
        <dbReference type="Proteomes" id="UP001056384"/>
    </source>
</evidence>
<feature type="transmembrane region" description="Helical" evidence="6">
    <location>
        <begin position="155"/>
        <end position="175"/>
    </location>
</feature>
<dbReference type="PROSITE" id="PS50850">
    <property type="entry name" value="MFS"/>
    <property type="match status" value="1"/>
</dbReference>
<dbReference type="EMBL" id="CP099426">
    <property type="protein sequence ID" value="USW56751.1"/>
    <property type="molecule type" value="Genomic_DNA"/>
</dbReference>
<dbReference type="GO" id="GO:0022857">
    <property type="term" value="F:transmembrane transporter activity"/>
    <property type="evidence" value="ECO:0007669"/>
    <property type="project" value="InterPro"/>
</dbReference>
<sequence>MISEDMAQHEKDAKYEVEMHEVMPEKGIDGVAVEKDAFGARKKIDPKEIKLVRKLDTYIMPTLWVMYFFNFLDRNAMINGKLNGLDKDLGLTGTQYNTCVSILFVGYLLGQVPSNMLLNRIRPSLFMSGFMMAWSVVSLLTYLCHNYTTMLVCRFLLGITEAPFYPGALYMISMFYTKKEMATRMSIMYTGNMLASSFSGLIAAPIFSELDSVRGLSGWQWLFIVQGAFSIAIAIVAIFVLPDSPLKTRWLTHEERQLAHQRIFDDTTGRRSENSSVWKGLREACTDPKTWLFCLMDNLHLSANGFKNFLPSVVKTLGFNTTVSLALTCPPYLVSGFVSIAVSWSSGRYNERTWHTTVSKVVACIGFAVAAATTSVAGRYVGIMLFVGATYGVNNIILAWAASTLGETDEKKAVAIALTNTFGNLASVYTPYLWPDSDSPRFIKAFMASIGFSLGVCVCAWAMRIILMRKNKKLLRDDPDVVKLWVY</sequence>
<evidence type="ECO:0000313" key="8">
    <source>
        <dbReference type="EMBL" id="USW56751.1"/>
    </source>
</evidence>
<dbReference type="Gene3D" id="1.20.1250.20">
    <property type="entry name" value="MFS general substrate transporter like domains"/>
    <property type="match status" value="2"/>
</dbReference>
<feature type="transmembrane region" description="Helical" evidence="6">
    <location>
        <begin position="219"/>
        <end position="241"/>
    </location>
</feature>
<proteinExistence type="predicted"/>
<feature type="transmembrane region" description="Helical" evidence="6">
    <location>
        <begin position="121"/>
        <end position="143"/>
    </location>
</feature>
<evidence type="ECO:0000256" key="5">
    <source>
        <dbReference type="ARBA" id="ARBA00023136"/>
    </source>
</evidence>